<sequence>MDRTVLFNLQRMGMEKHADLFRENRIKWETLREMSRLTMSSLFAGKVNELFEFERAYKKLNGNWAIPETELPPSGSQVSPTVLEVPCLNYFDIKLLLFPRN</sequence>
<evidence type="ECO:0000313" key="2">
    <source>
        <dbReference type="RefSeq" id="XP_034255637.1"/>
    </source>
</evidence>
<evidence type="ECO:0000313" key="1">
    <source>
        <dbReference type="Proteomes" id="UP000515158"/>
    </source>
</evidence>
<proteinExistence type="predicted"/>
<dbReference type="RefSeq" id="XP_034255637.1">
    <property type="nucleotide sequence ID" value="XM_034399746.1"/>
</dbReference>
<accession>A0A6P9ABX0</accession>
<dbReference type="Proteomes" id="UP000515158">
    <property type="component" value="Unplaced"/>
</dbReference>
<dbReference type="InParanoid" id="A0A6P9ABX0"/>
<dbReference type="AlphaFoldDB" id="A0A6P9ABX0"/>
<keyword evidence="1" id="KW-1185">Reference proteome</keyword>
<reference evidence="2" key="1">
    <citation type="submission" date="2025-08" db="UniProtKB">
        <authorList>
            <consortium name="RefSeq"/>
        </authorList>
    </citation>
    <scope>IDENTIFICATION</scope>
    <source>
        <tissue evidence="2">Total insect</tissue>
    </source>
</reference>
<gene>
    <name evidence="2" type="primary">LOC117653815</name>
</gene>
<organism evidence="2">
    <name type="scientific">Thrips palmi</name>
    <name type="common">Melon thrips</name>
    <dbReference type="NCBI Taxonomy" id="161013"/>
    <lineage>
        <taxon>Eukaryota</taxon>
        <taxon>Metazoa</taxon>
        <taxon>Ecdysozoa</taxon>
        <taxon>Arthropoda</taxon>
        <taxon>Hexapoda</taxon>
        <taxon>Insecta</taxon>
        <taxon>Pterygota</taxon>
        <taxon>Neoptera</taxon>
        <taxon>Paraneoptera</taxon>
        <taxon>Thysanoptera</taxon>
        <taxon>Terebrantia</taxon>
        <taxon>Thripoidea</taxon>
        <taxon>Thripidae</taxon>
        <taxon>Thrips</taxon>
    </lineage>
</organism>
<name>A0A6P9ABX0_THRPL</name>
<protein>
    <submittedName>
        <fullName evidence="2">Uncharacterized protein LOC117653815</fullName>
    </submittedName>
</protein>
<dbReference type="GeneID" id="117653815"/>
<dbReference type="CDD" id="cd09487">
    <property type="entry name" value="SAM_superfamily"/>
    <property type="match status" value="1"/>
</dbReference>
<dbReference type="KEGG" id="tpal:117653815"/>